<accession>F8AME1</accession>
<dbReference type="InterPro" id="IPR029063">
    <property type="entry name" value="SAM-dependent_MTases_sf"/>
</dbReference>
<dbReference type="STRING" id="647113.Metok_0861"/>
<sequence>MDYICDYIKNYIENKNKNSKNESFKIIEIGIGYYYNVAKSLNIHENINLIVIDANKDAVNNAKKEGLNAFVDDLFNPKLNIYENVDLIYSIRPPRDLQPFILNICKKYDIPLIIKPLYGETPINYLKLINYKGNALYGWNI</sequence>
<dbReference type="Gene3D" id="3.40.50.150">
    <property type="entry name" value="Vaccinia Virus protein VP39"/>
    <property type="match status" value="1"/>
</dbReference>
<protein>
    <recommendedName>
        <fullName evidence="2">UPF0146 protein Metok_0861</fullName>
    </recommendedName>
</protein>
<dbReference type="HAMAP" id="MF_00341">
    <property type="entry name" value="UPF0146"/>
    <property type="match status" value="1"/>
</dbReference>
<dbReference type="HOGENOM" id="CLU_148458_0_0_2"/>
<dbReference type="Pfam" id="PF03686">
    <property type="entry name" value="UPF0146"/>
    <property type="match status" value="1"/>
</dbReference>
<dbReference type="AlphaFoldDB" id="F8AME1"/>
<proteinExistence type="inferred from homology"/>
<evidence type="ECO:0000313" key="3">
    <source>
        <dbReference type="EMBL" id="AEH06834.1"/>
    </source>
</evidence>
<name>F8AME1_METOI</name>
<dbReference type="GeneID" id="10773011"/>
<dbReference type="OrthoDB" id="59816at2157"/>
<evidence type="ECO:0000256" key="1">
    <source>
        <dbReference type="ARBA" id="ARBA00006969"/>
    </source>
</evidence>
<reference evidence="3" key="1">
    <citation type="submission" date="2011-05" db="EMBL/GenBank/DDBJ databases">
        <title>Complete sequence of chromosome of Methanothermococcus okinawensis IH1.</title>
        <authorList>
            <consortium name="US DOE Joint Genome Institute"/>
            <person name="Lucas S."/>
            <person name="Han J."/>
            <person name="Lapidus A."/>
            <person name="Cheng J.-F."/>
            <person name="Goodwin L."/>
            <person name="Pitluck S."/>
            <person name="Peters L."/>
            <person name="Mikhailova N."/>
            <person name="Held B."/>
            <person name="Han C."/>
            <person name="Tapia R."/>
            <person name="Land M."/>
            <person name="Hauser L."/>
            <person name="Kyrpides N."/>
            <person name="Ivanova N."/>
            <person name="Pagani I."/>
            <person name="Sieprawska-Lupa M."/>
            <person name="Takai K."/>
            <person name="Miyazaki J."/>
            <person name="Whitman W."/>
            <person name="Woyke T."/>
        </authorList>
    </citation>
    <scope>NUCLEOTIDE SEQUENCE</scope>
    <source>
        <strain evidence="3">IH1</strain>
    </source>
</reference>
<dbReference type="NCBIfam" id="NF003165">
    <property type="entry name" value="PRK04148.1"/>
    <property type="match status" value="1"/>
</dbReference>
<keyword evidence="4" id="KW-1185">Reference proteome</keyword>
<dbReference type="Proteomes" id="UP000009296">
    <property type="component" value="Chromosome"/>
</dbReference>
<dbReference type="KEGG" id="mok:Metok_0861"/>
<dbReference type="RefSeq" id="WP_013867019.1">
    <property type="nucleotide sequence ID" value="NC_015636.1"/>
</dbReference>
<dbReference type="eggNOG" id="arCOG04385">
    <property type="taxonomic scope" value="Archaea"/>
</dbReference>
<comment type="similarity">
    <text evidence="1 2">Belongs to the UPF0146 family.</text>
</comment>
<gene>
    <name evidence="3" type="ordered locus">Metok_0861</name>
</gene>
<evidence type="ECO:0000313" key="4">
    <source>
        <dbReference type="Proteomes" id="UP000009296"/>
    </source>
</evidence>
<dbReference type="EMBL" id="CP002792">
    <property type="protein sequence ID" value="AEH06834.1"/>
    <property type="molecule type" value="Genomic_DNA"/>
</dbReference>
<organism evidence="3 4">
    <name type="scientific">Methanothermococcus okinawensis (strain DSM 14208 / JCM 11175 / IH1)</name>
    <dbReference type="NCBI Taxonomy" id="647113"/>
    <lineage>
        <taxon>Archaea</taxon>
        <taxon>Methanobacteriati</taxon>
        <taxon>Methanobacteriota</taxon>
        <taxon>Methanomada group</taxon>
        <taxon>Methanococci</taxon>
        <taxon>Methanococcales</taxon>
        <taxon>Methanococcaceae</taxon>
        <taxon>Methanothermococcus</taxon>
    </lineage>
</organism>
<dbReference type="PIRSF" id="PIRSF016725">
    <property type="entry name" value="UCP016725"/>
    <property type="match status" value="1"/>
</dbReference>
<evidence type="ECO:0000256" key="2">
    <source>
        <dbReference type="HAMAP-Rule" id="MF_00341"/>
    </source>
</evidence>
<dbReference type="InterPro" id="IPR005353">
    <property type="entry name" value="UPF0146"/>
</dbReference>